<reference evidence="1 2" key="1">
    <citation type="journal article" date="2022" name="Genome Biol. Evol.">
        <title>The Spruce Budworm Genome: Reconstructing the Evolutionary History of Antifreeze Proteins.</title>
        <authorList>
            <person name="Beliveau C."/>
            <person name="Gagne P."/>
            <person name="Picq S."/>
            <person name="Vernygora O."/>
            <person name="Keeling C.I."/>
            <person name="Pinkney K."/>
            <person name="Doucet D."/>
            <person name="Wen F."/>
            <person name="Johnston J.S."/>
            <person name="Maaroufi H."/>
            <person name="Boyle B."/>
            <person name="Laroche J."/>
            <person name="Dewar K."/>
            <person name="Juretic N."/>
            <person name="Blackburn G."/>
            <person name="Nisole A."/>
            <person name="Brunet B."/>
            <person name="Brandao M."/>
            <person name="Lumley L."/>
            <person name="Duan J."/>
            <person name="Quan G."/>
            <person name="Lucarotti C.J."/>
            <person name="Roe A.D."/>
            <person name="Sperling F.A.H."/>
            <person name="Levesque R.C."/>
            <person name="Cusson M."/>
        </authorList>
    </citation>
    <scope>NUCLEOTIDE SEQUENCE [LARGE SCALE GENOMIC DNA]</scope>
    <source>
        <strain evidence="1">Glfc:IPQL:Cfum</strain>
    </source>
</reference>
<proteinExistence type="predicted"/>
<name>A0ACC0KHS5_CHOFU</name>
<organism evidence="1 2">
    <name type="scientific">Choristoneura fumiferana</name>
    <name type="common">Spruce budworm moth</name>
    <name type="synonym">Archips fumiferana</name>
    <dbReference type="NCBI Taxonomy" id="7141"/>
    <lineage>
        <taxon>Eukaryota</taxon>
        <taxon>Metazoa</taxon>
        <taxon>Ecdysozoa</taxon>
        <taxon>Arthropoda</taxon>
        <taxon>Hexapoda</taxon>
        <taxon>Insecta</taxon>
        <taxon>Pterygota</taxon>
        <taxon>Neoptera</taxon>
        <taxon>Endopterygota</taxon>
        <taxon>Lepidoptera</taxon>
        <taxon>Glossata</taxon>
        <taxon>Ditrysia</taxon>
        <taxon>Tortricoidea</taxon>
        <taxon>Tortricidae</taxon>
        <taxon>Tortricinae</taxon>
        <taxon>Choristoneura</taxon>
    </lineage>
</organism>
<comment type="caution">
    <text evidence="1">The sequence shown here is derived from an EMBL/GenBank/DDBJ whole genome shotgun (WGS) entry which is preliminary data.</text>
</comment>
<protein>
    <submittedName>
        <fullName evidence="1">Uncharacterized protein</fullName>
    </submittedName>
</protein>
<dbReference type="EMBL" id="CM046106">
    <property type="protein sequence ID" value="KAI8436017.1"/>
    <property type="molecule type" value="Genomic_DNA"/>
</dbReference>
<evidence type="ECO:0000313" key="2">
    <source>
        <dbReference type="Proteomes" id="UP001064048"/>
    </source>
</evidence>
<gene>
    <name evidence="1" type="ORF">MSG28_004148</name>
</gene>
<dbReference type="Proteomes" id="UP001064048">
    <property type="component" value="Chromosome 6"/>
</dbReference>
<accession>A0ACC0KHS5</accession>
<feature type="non-terminal residue" evidence="1">
    <location>
        <position position="1"/>
    </location>
</feature>
<evidence type="ECO:0000313" key="1">
    <source>
        <dbReference type="EMBL" id="KAI8436017.1"/>
    </source>
</evidence>
<keyword evidence="2" id="KW-1185">Reference proteome</keyword>
<sequence>QNILDKFNPGARQMITAGKAYLKALHGAAAASRLYVDAVGKLGRQAQQGTWGGCADIGTALMKVVEVYREIQDQQMNILKAFYVDLLVPLETNLEKDTKVVQSEQKRFLQQHKLRSESYSKAAATIKKQRKKKTNVTKVGSAMDKEMKNMQILEEEKTKLDAFCEQSLKNAMTQERRRYGFVLERQCSLAKHWLAYHSSGAAAYNTGLEEWLEVSRTREYLPPNVEAMFVSRMRTWIFAQQLAHHRSRHQLAHPVIRHWRVLCTPTQLPATTSSASNKAMCWPCSVNAPKAGSTARISSPARWSCVQTPGDAPPPAPVTHAQPGAVTAHAHPPTRMFGDTVTAHHVNKGRLGNGSPGLPPTLPAPSPSALSSSASATFHSSTPAAVATSAIKSSTSAASFTTHAVIETRTFGPQTLPMRSQMAQNKAGPAKTVVSAVGAVGNVSLHSSNDSGFSNEPPPQPDVDYSDEEAQRLRVPISKSAQHTNDHKAYLLKTQSLKRGPKQNNANGYLTDDQQLMLRSMLDMDKDSQRVKRTKSFWKFGRTTNEEIMEGMSLWQHRDIVDTVPEYKKKLFVKIKKELRPAPEIPDARKQASPEKTPPIENGQSRPKETIDRKDIKVTNGIRQAKSLGSIENEDRLERSRKSNEVYHQNHAMNKKSTSEKVIAEEKLEEVVPRNESRHSDLTNTSTIKTNFENSFYNDENGDGFVMKTVKRREILQRYDNDSNSDNNSVASSTDPYDCIIVDDHMTSRKQQELDKRRQTQTMEDNIKTRKENVYMPEFEEIEVTPIKPHCLVFNNLTNAEQKRWTTDFACSLPKLDDGNDFAFQPYRRKKYNPDVQSPSNGFNRNSNARTTNLGQCTGLTSFPPEPNKGCCGQDVSDADRIIGGQTTELDQFPWTVLLNSKFTSGRSQAEFSCGGSLISSRYVLTAAHCLYDANARLSDVEVILAEYDKRTFPRDCVDSRGEGQQCVENIAMHAEDVVLHPQYDDSRLIKLGMALKRVVAITGCDSGLGYALAARSAREGLVTVAGMLNGIDTKAATALAKLTVHPCSLDVTKAESVTDFGKFVSDLLKKNPSYSLHAVVNNAGVMTIGDYEWQTPSMIENTVNVNLLGPMRVVSTLLPQLRTSVTEPLPGFGAYSASKAGLLAWTQALRYELAAHGLTAVAFVPGGFIGSSNILSRQATQCNTMLESLSEEQQSFYEKKITTLRDYLQNVSQNNKYDSLSDVDILETYIKALTDDNPKAVYKVESWRYTIYYNLLKLPFPEIAHRWLIKKFLCFPDSSKCMDLVPSLYPEASLKIYYLKQLIDKECDPQHMLVQLQENPTHISVSCDQELLAVTGGQLLVVYKVVDFQNQNVSPALSVKCDVNPSTFVSDLKWNPCIPDTIAIAFYDGTLTVLQASTGQYKPDLSPMKSVPAPNIFQGSPVEALAIHWISTYQFAVVYRNAADNSRPAVTIVNTPKAGQPTCLNYEDICYSMGSNRPWYYYLHGVAQCAEVEPVSNPPAAPALAAALQAKAQPKPAPTPQKDQTQELNAALKAEQELANKQKANQELKSMLIREVNEFQMELYKFVTKTRQAQIQNLDADAIKKDCSLEDLRNAIITLKLDLVRACAVVAEARTHSDAKDLDQWTQADPLTTKRVASVKKLAYYVQSQLEQAHRALDYKWNQQAELDMKLKKPGHRMIRPILDDVYQPLVRQQEILSRQQALLKTLRSTLNECNSKENKNLLTSQKLDALRDMLSNHKTVKIKPVNVEMRHHLTAMRISYEKITAPPVSIVKKETTLEVKPPLLSQPPTQQMPITVKKTTAPQVVRTLFTEVSSVIVATPTSFTSKPISELNNMFTKFAPQAFVPESKSSETGETNSLPLKVDAKKEEKPMSNLFAMRTSTPLQATQNVPDVLGGNSKTFTFKRVEPKAEPKLEPKPDKVIEKSKENVPEKASGNVILSIPKVTKEEKNENETKPLSAQNTNKQLFGSNTQPTASSPTPSDFTSVPKPQSIFGSSAVSSSTPAVVSQTFRLTHELWFRRFGLRRFNKSPGGFGTSATFGGAAFGGSGFGGGSPGSVFGGAASQPITVTLQEECMDNCKKLIFKRKSKLSISSAIKENCNKEEDLLQRCSMDLPVLSSPEISFALTREELDKSCINLRSGITCIDNYTSVCMEKHEQIVFKKIYAGISGVVKELCTRGPYQDEYLKHADCVKNVRAEYETCSKKYEITLTTLSNHQKSDQYSTDEDIHIDGNKE</sequence>